<keyword evidence="2" id="KW-1185">Reference proteome</keyword>
<dbReference type="EMBL" id="BJXB01000007">
    <property type="protein sequence ID" value="GEM46398.1"/>
    <property type="molecule type" value="Genomic_DNA"/>
</dbReference>
<protein>
    <submittedName>
        <fullName evidence="1">Uncharacterized protein</fullName>
    </submittedName>
</protein>
<reference evidence="1 2" key="1">
    <citation type="submission" date="2019-07" db="EMBL/GenBank/DDBJ databases">
        <title>Whole genome shotgun sequence of Deinococcus cellulosilyticus NBRC 106333.</title>
        <authorList>
            <person name="Hosoyama A."/>
            <person name="Uohara A."/>
            <person name="Ohji S."/>
            <person name="Ichikawa N."/>
        </authorList>
    </citation>
    <scope>NUCLEOTIDE SEQUENCE [LARGE SCALE GENOMIC DNA]</scope>
    <source>
        <strain evidence="1 2">NBRC 106333</strain>
    </source>
</reference>
<dbReference type="OrthoDB" id="9804872at2"/>
<evidence type="ECO:0000313" key="2">
    <source>
        <dbReference type="Proteomes" id="UP000321306"/>
    </source>
</evidence>
<organism evidence="1 2">
    <name type="scientific">Deinococcus cellulosilyticus (strain DSM 18568 / NBRC 106333 / KACC 11606 / 5516J-15)</name>
    <dbReference type="NCBI Taxonomy" id="1223518"/>
    <lineage>
        <taxon>Bacteria</taxon>
        <taxon>Thermotogati</taxon>
        <taxon>Deinococcota</taxon>
        <taxon>Deinococci</taxon>
        <taxon>Deinococcales</taxon>
        <taxon>Deinococcaceae</taxon>
        <taxon>Deinococcus</taxon>
    </lineage>
</organism>
<comment type="caution">
    <text evidence="1">The sequence shown here is derived from an EMBL/GenBank/DDBJ whole genome shotgun (WGS) entry which is preliminary data.</text>
</comment>
<dbReference type="AlphaFoldDB" id="A0A511N1R0"/>
<gene>
    <name evidence="1" type="ORF">DC3_20330</name>
</gene>
<dbReference type="Proteomes" id="UP000321306">
    <property type="component" value="Unassembled WGS sequence"/>
</dbReference>
<accession>A0A511N1R0</accession>
<proteinExistence type="predicted"/>
<sequence>MEHPHLKATRILDFHMPDVQELLKSVPQTGSSRVDLQLAHQAIAEQVLPIYTVHEWQPASVTLRKGKGSCSQRIACLEAFARARNIPTRVRALWVSGTFWNARFPWTKWAIPRRILLIWPQFGLEEGWLDLDELYASTEQRISEQAPAFSNTGETLFEALTHSNMDFLGKGCEAGLCPLDQSLSRFVLEQGKWYACRDDLLTELGSFQDSLRGRMFEWIYGQRPSVVSQPSKPAG</sequence>
<dbReference type="RefSeq" id="WP_146884210.1">
    <property type="nucleotide sequence ID" value="NZ_BJXB01000007.1"/>
</dbReference>
<evidence type="ECO:0000313" key="1">
    <source>
        <dbReference type="EMBL" id="GEM46398.1"/>
    </source>
</evidence>
<name>A0A511N1R0_DEIC1</name>